<name>X6P8X4_RETFI</name>
<protein>
    <submittedName>
        <fullName evidence="2">Uncharacterized protein</fullName>
    </submittedName>
</protein>
<evidence type="ECO:0000256" key="1">
    <source>
        <dbReference type="SAM" id="Phobius"/>
    </source>
</evidence>
<dbReference type="AlphaFoldDB" id="X6P8X4"/>
<keyword evidence="1" id="KW-1133">Transmembrane helix</keyword>
<keyword evidence="3" id="KW-1185">Reference proteome</keyword>
<dbReference type="EMBL" id="ASPP01002495">
    <property type="protein sequence ID" value="ETO34509.1"/>
    <property type="molecule type" value="Genomic_DNA"/>
</dbReference>
<evidence type="ECO:0000313" key="2">
    <source>
        <dbReference type="EMBL" id="ETO34509.1"/>
    </source>
</evidence>
<dbReference type="Proteomes" id="UP000023152">
    <property type="component" value="Unassembled WGS sequence"/>
</dbReference>
<evidence type="ECO:0000313" key="3">
    <source>
        <dbReference type="Proteomes" id="UP000023152"/>
    </source>
</evidence>
<comment type="caution">
    <text evidence="2">The sequence shown here is derived from an EMBL/GenBank/DDBJ whole genome shotgun (WGS) entry which is preliminary data.</text>
</comment>
<reference evidence="2 3" key="1">
    <citation type="journal article" date="2013" name="Curr. Biol.">
        <title>The Genome of the Foraminiferan Reticulomyxa filosa.</title>
        <authorList>
            <person name="Glockner G."/>
            <person name="Hulsmann N."/>
            <person name="Schleicher M."/>
            <person name="Noegel A.A."/>
            <person name="Eichinger L."/>
            <person name="Gallinger C."/>
            <person name="Pawlowski J."/>
            <person name="Sierra R."/>
            <person name="Euteneuer U."/>
            <person name="Pillet L."/>
            <person name="Moustafa A."/>
            <person name="Platzer M."/>
            <person name="Groth M."/>
            <person name="Szafranski K."/>
            <person name="Schliwa M."/>
        </authorList>
    </citation>
    <scope>NUCLEOTIDE SEQUENCE [LARGE SCALE GENOMIC DNA]</scope>
</reference>
<keyword evidence="1" id="KW-0472">Membrane</keyword>
<sequence length="152" mass="18506">MEKMIKNKKEEIDIVNKFKCLKNKKLDSLNVICPDQEITQFILLNYWKYKKAMDELKNIETRKAKIFDKINWINVRIYKIIQHLSIFESILENRDYIFRNEYRQEISQNQKETFLLLENFYSTKFLNSSLNIVLLILVLFLVAYLLQFILVR</sequence>
<keyword evidence="1" id="KW-0812">Transmembrane</keyword>
<proteinExistence type="predicted"/>
<accession>X6P8X4</accession>
<feature type="transmembrane region" description="Helical" evidence="1">
    <location>
        <begin position="130"/>
        <end position="150"/>
    </location>
</feature>
<gene>
    <name evidence="2" type="ORF">RFI_02582</name>
</gene>
<organism evidence="2 3">
    <name type="scientific">Reticulomyxa filosa</name>
    <dbReference type="NCBI Taxonomy" id="46433"/>
    <lineage>
        <taxon>Eukaryota</taxon>
        <taxon>Sar</taxon>
        <taxon>Rhizaria</taxon>
        <taxon>Retaria</taxon>
        <taxon>Foraminifera</taxon>
        <taxon>Monothalamids</taxon>
        <taxon>Reticulomyxidae</taxon>
        <taxon>Reticulomyxa</taxon>
    </lineage>
</organism>